<keyword evidence="1" id="KW-0472">Membrane</keyword>
<reference evidence="4 5" key="1">
    <citation type="submission" date="2024-01" db="EMBL/GenBank/DDBJ databases">
        <title>The genomes of 5 underutilized Papilionoideae crops provide insights into root nodulation and disease resistanc.</title>
        <authorList>
            <person name="Jiang F."/>
        </authorList>
    </citation>
    <scope>NUCLEOTIDE SEQUENCE [LARGE SCALE GENOMIC DNA]</scope>
    <source>
        <strain evidence="4">LVBAO_FW01</strain>
        <tissue evidence="4">Leaves</tissue>
    </source>
</reference>
<name>A0AAN9PIL0_CANGL</name>
<organism evidence="4 5">
    <name type="scientific">Canavalia gladiata</name>
    <name type="common">Sword bean</name>
    <name type="synonym">Dolichos gladiatus</name>
    <dbReference type="NCBI Taxonomy" id="3824"/>
    <lineage>
        <taxon>Eukaryota</taxon>
        <taxon>Viridiplantae</taxon>
        <taxon>Streptophyta</taxon>
        <taxon>Embryophyta</taxon>
        <taxon>Tracheophyta</taxon>
        <taxon>Spermatophyta</taxon>
        <taxon>Magnoliopsida</taxon>
        <taxon>eudicotyledons</taxon>
        <taxon>Gunneridae</taxon>
        <taxon>Pentapetalae</taxon>
        <taxon>rosids</taxon>
        <taxon>fabids</taxon>
        <taxon>Fabales</taxon>
        <taxon>Fabaceae</taxon>
        <taxon>Papilionoideae</taxon>
        <taxon>50 kb inversion clade</taxon>
        <taxon>NPAAA clade</taxon>
        <taxon>indigoferoid/millettioid clade</taxon>
        <taxon>Phaseoleae</taxon>
        <taxon>Canavalia</taxon>
    </lineage>
</organism>
<keyword evidence="5" id="KW-1185">Reference proteome</keyword>
<proteinExistence type="predicted"/>
<evidence type="ECO:0000256" key="1">
    <source>
        <dbReference type="SAM" id="Phobius"/>
    </source>
</evidence>
<evidence type="ECO:0000313" key="3">
    <source>
        <dbReference type="EMBL" id="KAK7298400.1"/>
    </source>
</evidence>
<sequence>MCPSSEKQAFSPLEAARRIELAAFLTDPLSHLESVQPFSWKTFLTGLSACYQSDLAARRFVGSTRSEIFEQGDLPGLLVKQGTSLFAFLAVTGCLLYWIGCLLSVTSAILHVFRILLLLHFRVLDAICIETIEKDLVILLYWRSQRDHAFSTSLFSHCMIESVLSSLIDAIDRLISIPFRWS</sequence>
<dbReference type="AlphaFoldDB" id="A0AAN9PIL0"/>
<evidence type="ECO:0000313" key="5">
    <source>
        <dbReference type="Proteomes" id="UP001367508"/>
    </source>
</evidence>
<comment type="caution">
    <text evidence="4">The sequence shown here is derived from an EMBL/GenBank/DDBJ whole genome shotgun (WGS) entry which is preliminary data.</text>
</comment>
<dbReference type="EMBL" id="JAYMYQ010000031">
    <property type="protein sequence ID" value="KAK7298159.1"/>
    <property type="molecule type" value="Genomic_DNA"/>
</dbReference>
<dbReference type="EMBL" id="JAYMYQ010000028">
    <property type="protein sequence ID" value="KAK7298457.1"/>
    <property type="molecule type" value="Genomic_DNA"/>
</dbReference>
<protein>
    <submittedName>
        <fullName evidence="4">Uncharacterized protein</fullName>
    </submittedName>
</protein>
<dbReference type="EMBL" id="JAYMYQ010000028">
    <property type="protein sequence ID" value="KAK7298400.1"/>
    <property type="molecule type" value="Genomic_DNA"/>
</dbReference>
<keyword evidence="1" id="KW-1133">Transmembrane helix</keyword>
<gene>
    <name evidence="3" type="ORF">VNO77_46859</name>
    <name evidence="4" type="ORF">VNO77_46918</name>
    <name evidence="2" type="ORF">VNO77_47065</name>
</gene>
<evidence type="ECO:0000313" key="4">
    <source>
        <dbReference type="EMBL" id="KAK7298457.1"/>
    </source>
</evidence>
<feature type="transmembrane region" description="Helical" evidence="1">
    <location>
        <begin position="85"/>
        <end position="113"/>
    </location>
</feature>
<accession>A0AAN9PIL0</accession>
<dbReference type="Proteomes" id="UP001367508">
    <property type="component" value="Unassembled WGS sequence"/>
</dbReference>
<keyword evidence="1" id="KW-0812">Transmembrane</keyword>
<evidence type="ECO:0000313" key="2">
    <source>
        <dbReference type="EMBL" id="KAK7298159.1"/>
    </source>
</evidence>